<name>A0A8K0P9V6_LADFU</name>
<dbReference type="InterPro" id="IPR036179">
    <property type="entry name" value="Ig-like_dom_sf"/>
</dbReference>
<proteinExistence type="predicted"/>
<dbReference type="AlphaFoldDB" id="A0A8K0P9V6"/>
<reference evidence="2" key="2">
    <citation type="submission" date="2017-10" db="EMBL/GenBank/DDBJ databases">
        <title>Ladona fulva Genome sequencing and assembly.</title>
        <authorList>
            <person name="Murali S."/>
            <person name="Richards S."/>
            <person name="Bandaranaike D."/>
            <person name="Bellair M."/>
            <person name="Blankenburg K."/>
            <person name="Chao H."/>
            <person name="Dinh H."/>
            <person name="Doddapaneni H."/>
            <person name="Dugan-Rocha S."/>
            <person name="Elkadiri S."/>
            <person name="Gnanaolivu R."/>
            <person name="Hernandez B."/>
            <person name="Skinner E."/>
            <person name="Javaid M."/>
            <person name="Lee S."/>
            <person name="Li M."/>
            <person name="Ming W."/>
            <person name="Munidasa M."/>
            <person name="Muniz J."/>
            <person name="Nguyen L."/>
            <person name="Hughes D."/>
            <person name="Osuji N."/>
            <person name="Pu L.-L."/>
            <person name="Puazo M."/>
            <person name="Qu C."/>
            <person name="Quiroz J."/>
            <person name="Raj R."/>
            <person name="Weissenberger G."/>
            <person name="Xin Y."/>
            <person name="Zou X."/>
            <person name="Han Y."/>
            <person name="Worley K."/>
            <person name="Muzny D."/>
            <person name="Gibbs R."/>
        </authorList>
    </citation>
    <scope>NUCLEOTIDE SEQUENCE</scope>
    <source>
        <strain evidence="2">Sampled in the wild</strain>
    </source>
</reference>
<protein>
    <recommendedName>
        <fullName evidence="1">Ig-like domain-containing protein</fullName>
    </recommendedName>
</protein>
<organism evidence="2 3">
    <name type="scientific">Ladona fulva</name>
    <name type="common">Scarce chaser dragonfly</name>
    <name type="synonym">Libellula fulva</name>
    <dbReference type="NCBI Taxonomy" id="123851"/>
    <lineage>
        <taxon>Eukaryota</taxon>
        <taxon>Metazoa</taxon>
        <taxon>Ecdysozoa</taxon>
        <taxon>Arthropoda</taxon>
        <taxon>Hexapoda</taxon>
        <taxon>Insecta</taxon>
        <taxon>Pterygota</taxon>
        <taxon>Palaeoptera</taxon>
        <taxon>Odonata</taxon>
        <taxon>Epiprocta</taxon>
        <taxon>Anisoptera</taxon>
        <taxon>Libelluloidea</taxon>
        <taxon>Libellulidae</taxon>
        <taxon>Ladona</taxon>
    </lineage>
</organism>
<reference evidence="2" key="1">
    <citation type="submission" date="2013-04" db="EMBL/GenBank/DDBJ databases">
        <authorList>
            <person name="Qu J."/>
            <person name="Murali S.C."/>
            <person name="Bandaranaike D."/>
            <person name="Bellair M."/>
            <person name="Blankenburg K."/>
            <person name="Chao H."/>
            <person name="Dinh H."/>
            <person name="Doddapaneni H."/>
            <person name="Downs B."/>
            <person name="Dugan-Rocha S."/>
            <person name="Elkadiri S."/>
            <person name="Gnanaolivu R.D."/>
            <person name="Hernandez B."/>
            <person name="Javaid M."/>
            <person name="Jayaseelan J.C."/>
            <person name="Lee S."/>
            <person name="Li M."/>
            <person name="Ming W."/>
            <person name="Munidasa M."/>
            <person name="Muniz J."/>
            <person name="Nguyen L."/>
            <person name="Ongeri F."/>
            <person name="Osuji N."/>
            <person name="Pu L.-L."/>
            <person name="Puazo M."/>
            <person name="Qu C."/>
            <person name="Quiroz J."/>
            <person name="Raj R."/>
            <person name="Weissenberger G."/>
            <person name="Xin Y."/>
            <person name="Zou X."/>
            <person name="Han Y."/>
            <person name="Richards S."/>
            <person name="Worley K."/>
            <person name="Muzny D."/>
            <person name="Gibbs R."/>
        </authorList>
    </citation>
    <scope>NUCLEOTIDE SEQUENCE</scope>
    <source>
        <strain evidence="2">Sampled in the wild</strain>
    </source>
</reference>
<dbReference type="PANTHER" id="PTHR23279">
    <property type="entry name" value="DEFECTIVE PROBOSCIS EXTENSION RESPONSE DPR -RELATED"/>
    <property type="match status" value="1"/>
</dbReference>
<dbReference type="InterPro" id="IPR037448">
    <property type="entry name" value="Zig-8"/>
</dbReference>
<dbReference type="Proteomes" id="UP000792457">
    <property type="component" value="Unassembled WGS sequence"/>
</dbReference>
<dbReference type="GO" id="GO:0032589">
    <property type="term" value="C:neuron projection membrane"/>
    <property type="evidence" value="ECO:0007669"/>
    <property type="project" value="TreeGrafter"/>
</dbReference>
<comment type="caution">
    <text evidence="2">The sequence shown here is derived from an EMBL/GenBank/DDBJ whole genome shotgun (WGS) entry which is preliminary data.</text>
</comment>
<dbReference type="InterPro" id="IPR007110">
    <property type="entry name" value="Ig-like_dom"/>
</dbReference>
<dbReference type="SUPFAM" id="SSF48726">
    <property type="entry name" value="Immunoglobulin"/>
    <property type="match status" value="1"/>
</dbReference>
<sequence length="90" mass="10098">MFHYAGPITLCVPSRTLYPSRIFDLNLATGGREPITTIVGGPDMYINKGSTINLTCIVKHSPEPPPAIYWTHNREVSASVQERVLRMQDR</sequence>
<evidence type="ECO:0000313" key="3">
    <source>
        <dbReference type="Proteomes" id="UP000792457"/>
    </source>
</evidence>
<feature type="domain" description="Ig-like" evidence="1">
    <location>
        <begin position="34"/>
        <end position="90"/>
    </location>
</feature>
<dbReference type="PROSITE" id="PS50835">
    <property type="entry name" value="IG_LIKE"/>
    <property type="match status" value="1"/>
</dbReference>
<dbReference type="OrthoDB" id="5969816at2759"/>
<dbReference type="EMBL" id="KZ309355">
    <property type="protein sequence ID" value="KAG8238477.1"/>
    <property type="molecule type" value="Genomic_DNA"/>
</dbReference>
<evidence type="ECO:0000313" key="2">
    <source>
        <dbReference type="EMBL" id="KAG8238477.1"/>
    </source>
</evidence>
<accession>A0A8K0P9V6</accession>
<dbReference type="Gene3D" id="2.60.40.10">
    <property type="entry name" value="Immunoglobulins"/>
    <property type="match status" value="1"/>
</dbReference>
<gene>
    <name evidence="2" type="ORF">J437_LFUL004940</name>
</gene>
<dbReference type="InterPro" id="IPR013783">
    <property type="entry name" value="Ig-like_fold"/>
</dbReference>
<dbReference type="GO" id="GO:0050808">
    <property type="term" value="P:synapse organization"/>
    <property type="evidence" value="ECO:0007669"/>
    <property type="project" value="TreeGrafter"/>
</dbReference>
<evidence type="ECO:0000259" key="1">
    <source>
        <dbReference type="PROSITE" id="PS50835"/>
    </source>
</evidence>
<dbReference type="PANTHER" id="PTHR23279:SF36">
    <property type="entry name" value="DEFECTIVE PROBOSCIS EXTENSION RESPONSE 9, ISOFORM A"/>
    <property type="match status" value="1"/>
</dbReference>
<keyword evidence="3" id="KW-1185">Reference proteome</keyword>